<protein>
    <submittedName>
        <fullName evidence="1">Uncharacterized protein</fullName>
    </submittedName>
</protein>
<dbReference type="EMBL" id="JASBWT010000035">
    <property type="protein sequence ID" value="KAJ9092829.1"/>
    <property type="molecule type" value="Genomic_DNA"/>
</dbReference>
<reference evidence="1" key="1">
    <citation type="submission" date="2023-04" db="EMBL/GenBank/DDBJ databases">
        <title>Draft Genome sequencing of Naganishia species isolated from polar environments using Oxford Nanopore Technology.</title>
        <authorList>
            <person name="Leo P."/>
            <person name="Venkateswaran K."/>
        </authorList>
    </citation>
    <scope>NUCLEOTIDE SEQUENCE</scope>
    <source>
        <strain evidence="1">MNA-CCFEE 5423</strain>
    </source>
</reference>
<evidence type="ECO:0000313" key="1">
    <source>
        <dbReference type="EMBL" id="KAJ9092829.1"/>
    </source>
</evidence>
<gene>
    <name evidence="1" type="ORF">QFC21_006706</name>
</gene>
<dbReference type="Proteomes" id="UP001227268">
    <property type="component" value="Unassembled WGS sequence"/>
</dbReference>
<evidence type="ECO:0000313" key="2">
    <source>
        <dbReference type="Proteomes" id="UP001227268"/>
    </source>
</evidence>
<organism evidence="1 2">
    <name type="scientific">Naganishia friedmannii</name>
    <dbReference type="NCBI Taxonomy" id="89922"/>
    <lineage>
        <taxon>Eukaryota</taxon>
        <taxon>Fungi</taxon>
        <taxon>Dikarya</taxon>
        <taxon>Basidiomycota</taxon>
        <taxon>Agaricomycotina</taxon>
        <taxon>Tremellomycetes</taxon>
        <taxon>Filobasidiales</taxon>
        <taxon>Filobasidiaceae</taxon>
        <taxon>Naganishia</taxon>
    </lineage>
</organism>
<accession>A0ACC2V0G9</accession>
<comment type="caution">
    <text evidence="1">The sequence shown here is derived from an EMBL/GenBank/DDBJ whole genome shotgun (WGS) entry which is preliminary data.</text>
</comment>
<proteinExistence type="predicted"/>
<sequence>MNTIAVLAEPLQQPLDSIFQQPTATPHEPSATIPVENPVKKPVVAKTIKHLPAPNLPNAKRYKRTSLEARAYAFIRTSLLNDKDVDLEKLRAYDQVYINEKLKEYKVDKLFPKAQRDDQALRDFRKLVKKCIRYLFQVPTDLPYRLDHCNVGSVYAGIGLFITKETTTDDLASDFKKFEKKNSELAWAKVTTRDHDSCFTNKWVEEGEELKRGKWWKPRWQDNDKDTVVEEGKLAYKANFLIYGRLMFANHDDRGHFMFAPFQPKTPIVAGHSITGTVTIEPQPVDKGRVLKVGDQLLIYYDDNMDFDGKSGFQFLPDSDEKGEDGGAVKWGGEGEVVVDEEAEWEAGLPEMFDDVKADSDFEFEESGAEGDVEVVLKKKKKATKKKAPASNRKGVAKRCRSVV</sequence>
<name>A0ACC2V0G9_9TREE</name>
<keyword evidence="2" id="KW-1185">Reference proteome</keyword>